<dbReference type="EMBL" id="RKQZ01000001">
    <property type="protein sequence ID" value="RPF21890.1"/>
    <property type="molecule type" value="Genomic_DNA"/>
</dbReference>
<dbReference type="Gene3D" id="1.10.10.10">
    <property type="entry name" value="Winged helix-like DNA-binding domain superfamily/Winged helix DNA-binding domain"/>
    <property type="match status" value="1"/>
</dbReference>
<dbReference type="GO" id="GO:0003723">
    <property type="term" value="F:RNA binding"/>
    <property type="evidence" value="ECO:0007669"/>
    <property type="project" value="InterPro"/>
</dbReference>
<dbReference type="RefSeq" id="WP_170177067.1">
    <property type="nucleotide sequence ID" value="NZ_RKQZ01000001.1"/>
</dbReference>
<evidence type="ECO:0000313" key="2">
    <source>
        <dbReference type="EMBL" id="RPF21890.1"/>
    </source>
</evidence>
<feature type="domain" description="ANTAR" evidence="1">
    <location>
        <begin position="3"/>
        <end position="58"/>
    </location>
</feature>
<reference evidence="2 3" key="1">
    <citation type="submission" date="2018-11" db="EMBL/GenBank/DDBJ databases">
        <title>Sequencing the genomes of 1000 actinobacteria strains.</title>
        <authorList>
            <person name="Klenk H.-P."/>
        </authorList>
    </citation>
    <scope>NUCLEOTIDE SEQUENCE [LARGE SCALE GENOMIC DNA]</scope>
    <source>
        <strain evidence="2 3">DSM 15700</strain>
    </source>
</reference>
<dbReference type="SMART" id="SM01012">
    <property type="entry name" value="ANTAR"/>
    <property type="match status" value="1"/>
</dbReference>
<evidence type="ECO:0000313" key="3">
    <source>
        <dbReference type="Proteomes" id="UP000280501"/>
    </source>
</evidence>
<accession>A0A3N4YTH9</accession>
<dbReference type="AlphaFoldDB" id="A0A3N4YTH9"/>
<organism evidence="2 3">
    <name type="scientific">Myceligenerans xiligouense</name>
    <dbReference type="NCBI Taxonomy" id="253184"/>
    <lineage>
        <taxon>Bacteria</taxon>
        <taxon>Bacillati</taxon>
        <taxon>Actinomycetota</taxon>
        <taxon>Actinomycetes</taxon>
        <taxon>Micrococcales</taxon>
        <taxon>Promicromonosporaceae</taxon>
        <taxon>Myceligenerans</taxon>
    </lineage>
</organism>
<gene>
    <name evidence="2" type="ORF">EDD34_2527</name>
</gene>
<dbReference type="InterPro" id="IPR036388">
    <property type="entry name" value="WH-like_DNA-bd_sf"/>
</dbReference>
<keyword evidence="3" id="KW-1185">Reference proteome</keyword>
<proteinExistence type="predicted"/>
<sequence length="90" mass="9241">MSSVDQFHGALVGEAMVERAKSVIVVAWRVGDDQAARLLLDAAGDAGIPVHLAADQIMTALGQSDGAMEDAMAYALAAIRPADGPWGHAA</sequence>
<name>A0A3N4YTH9_9MICO</name>
<dbReference type="InterPro" id="IPR005561">
    <property type="entry name" value="ANTAR"/>
</dbReference>
<evidence type="ECO:0000259" key="1">
    <source>
        <dbReference type="SMART" id="SM01012"/>
    </source>
</evidence>
<comment type="caution">
    <text evidence="2">The sequence shown here is derived from an EMBL/GenBank/DDBJ whole genome shotgun (WGS) entry which is preliminary data.</text>
</comment>
<protein>
    <submittedName>
        <fullName evidence="2">ANTAR domain-containing protein</fullName>
    </submittedName>
</protein>
<dbReference type="Proteomes" id="UP000280501">
    <property type="component" value="Unassembled WGS sequence"/>
</dbReference>